<dbReference type="EMBL" id="BLJN01000006">
    <property type="protein sequence ID" value="GFE83641.1"/>
    <property type="molecule type" value="Genomic_DNA"/>
</dbReference>
<feature type="domain" description="NIPSNAP" evidence="1">
    <location>
        <begin position="49"/>
        <end position="153"/>
    </location>
</feature>
<comment type="caution">
    <text evidence="2">The sequence shown here is derived from an EMBL/GenBank/DDBJ whole genome shotgun (WGS) entry which is preliminary data.</text>
</comment>
<dbReference type="AlphaFoldDB" id="A0A829YL97"/>
<gene>
    <name evidence="2" type="ORF">GCM10011487_56410</name>
</gene>
<evidence type="ECO:0000259" key="1">
    <source>
        <dbReference type="Pfam" id="PF07978"/>
    </source>
</evidence>
<keyword evidence="3" id="KW-1185">Reference proteome</keyword>
<dbReference type="Pfam" id="PF07978">
    <property type="entry name" value="NIPSNAP"/>
    <property type="match status" value="1"/>
</dbReference>
<organism evidence="2 3">
    <name type="scientific">Steroidobacter agaridevorans</name>
    <dbReference type="NCBI Taxonomy" id="2695856"/>
    <lineage>
        <taxon>Bacteria</taxon>
        <taxon>Pseudomonadati</taxon>
        <taxon>Pseudomonadota</taxon>
        <taxon>Gammaproteobacteria</taxon>
        <taxon>Steroidobacterales</taxon>
        <taxon>Steroidobacteraceae</taxon>
        <taxon>Steroidobacter</taxon>
    </lineage>
</organism>
<dbReference type="SUPFAM" id="SSF54909">
    <property type="entry name" value="Dimeric alpha+beta barrel"/>
    <property type="match status" value="1"/>
</dbReference>
<evidence type="ECO:0000313" key="2">
    <source>
        <dbReference type="EMBL" id="GFE83641.1"/>
    </source>
</evidence>
<dbReference type="Gene3D" id="3.30.70.100">
    <property type="match status" value="1"/>
</dbReference>
<dbReference type="InterPro" id="IPR011008">
    <property type="entry name" value="Dimeric_a/b-barrel"/>
</dbReference>
<sequence>MVYGRVLEGASLHIGLGKIQMKWMFLIVLAVTLGTAAPSRADEDTSRVFEIRTYTTAPGKLQELHRRFREHTLKLFERHGMVNIAYWTPQDPKAASNTLIYVLAHKNREAAAQSWAAFGADPEWKKVRAASEANGPIVIKVESTFVQATDFSPMK</sequence>
<dbReference type="Proteomes" id="UP000445000">
    <property type="component" value="Unassembled WGS sequence"/>
</dbReference>
<protein>
    <recommendedName>
        <fullName evidence="1">NIPSNAP domain-containing protein</fullName>
    </recommendedName>
</protein>
<accession>A0A829YL97</accession>
<reference evidence="3" key="1">
    <citation type="submission" date="2020-01" db="EMBL/GenBank/DDBJ databases">
        <title>'Steroidobacter agaridevorans' sp. nov., agar-degrading bacteria isolated from rhizosphere soils.</title>
        <authorList>
            <person name="Ikenaga M."/>
            <person name="Kataoka M."/>
            <person name="Murouchi A."/>
            <person name="Katsuragi S."/>
            <person name="Sakai M."/>
        </authorList>
    </citation>
    <scope>NUCLEOTIDE SEQUENCE [LARGE SCALE GENOMIC DNA]</scope>
    <source>
        <strain evidence="3">YU21-B</strain>
    </source>
</reference>
<proteinExistence type="predicted"/>
<name>A0A829YL97_9GAMM</name>
<evidence type="ECO:0000313" key="3">
    <source>
        <dbReference type="Proteomes" id="UP000445000"/>
    </source>
</evidence>
<dbReference type="InterPro" id="IPR012577">
    <property type="entry name" value="NIPSNAP"/>
</dbReference>